<reference evidence="1" key="1">
    <citation type="journal article" date="2023" name="Nat. Commun.">
        <title>Diploid and tetraploid genomes of Acorus and the evolution of monocots.</title>
        <authorList>
            <person name="Ma L."/>
            <person name="Liu K.W."/>
            <person name="Li Z."/>
            <person name="Hsiao Y.Y."/>
            <person name="Qi Y."/>
            <person name="Fu T."/>
            <person name="Tang G.D."/>
            <person name="Zhang D."/>
            <person name="Sun W.H."/>
            <person name="Liu D.K."/>
            <person name="Li Y."/>
            <person name="Chen G.Z."/>
            <person name="Liu X.D."/>
            <person name="Liao X.Y."/>
            <person name="Jiang Y.T."/>
            <person name="Yu X."/>
            <person name="Hao Y."/>
            <person name="Huang J."/>
            <person name="Zhao X.W."/>
            <person name="Ke S."/>
            <person name="Chen Y.Y."/>
            <person name="Wu W.L."/>
            <person name="Hsu J.L."/>
            <person name="Lin Y.F."/>
            <person name="Huang M.D."/>
            <person name="Li C.Y."/>
            <person name="Huang L."/>
            <person name="Wang Z.W."/>
            <person name="Zhao X."/>
            <person name="Zhong W.Y."/>
            <person name="Peng D.H."/>
            <person name="Ahmad S."/>
            <person name="Lan S."/>
            <person name="Zhang J.S."/>
            <person name="Tsai W.C."/>
            <person name="Van de Peer Y."/>
            <person name="Liu Z.J."/>
        </authorList>
    </citation>
    <scope>NUCLEOTIDE SEQUENCE</scope>
    <source>
        <strain evidence="1">SCP</strain>
    </source>
</reference>
<dbReference type="AlphaFoldDB" id="A0AAV9BQU2"/>
<keyword evidence="2" id="KW-1185">Reference proteome</keyword>
<reference evidence="1" key="2">
    <citation type="submission" date="2023-06" db="EMBL/GenBank/DDBJ databases">
        <authorList>
            <person name="Ma L."/>
            <person name="Liu K.-W."/>
            <person name="Li Z."/>
            <person name="Hsiao Y.-Y."/>
            <person name="Qi Y."/>
            <person name="Fu T."/>
            <person name="Tang G."/>
            <person name="Zhang D."/>
            <person name="Sun W.-H."/>
            <person name="Liu D.-K."/>
            <person name="Li Y."/>
            <person name="Chen G.-Z."/>
            <person name="Liu X.-D."/>
            <person name="Liao X.-Y."/>
            <person name="Jiang Y.-T."/>
            <person name="Yu X."/>
            <person name="Hao Y."/>
            <person name="Huang J."/>
            <person name="Zhao X.-W."/>
            <person name="Ke S."/>
            <person name="Chen Y.-Y."/>
            <person name="Wu W.-L."/>
            <person name="Hsu J.-L."/>
            <person name="Lin Y.-F."/>
            <person name="Huang M.-D."/>
            <person name="Li C.-Y."/>
            <person name="Huang L."/>
            <person name="Wang Z.-W."/>
            <person name="Zhao X."/>
            <person name="Zhong W.-Y."/>
            <person name="Peng D.-H."/>
            <person name="Ahmad S."/>
            <person name="Lan S."/>
            <person name="Zhang J.-S."/>
            <person name="Tsai W.-C."/>
            <person name="Van De Peer Y."/>
            <person name="Liu Z.-J."/>
        </authorList>
    </citation>
    <scope>NUCLEOTIDE SEQUENCE</scope>
    <source>
        <strain evidence="1">SCP</strain>
        <tissue evidence="1">Leaves</tissue>
    </source>
</reference>
<dbReference type="Proteomes" id="UP001179952">
    <property type="component" value="Unassembled WGS sequence"/>
</dbReference>
<accession>A0AAV9BQU2</accession>
<sequence length="75" mass="8243">MRRDVSDVVVGDAIFSLATLETTIFIVDKGNGDTQLNPSTDGHIGGDMLILWIRKVKLVSEMQIKADILEREADA</sequence>
<name>A0AAV9BQU2_ACOGR</name>
<evidence type="ECO:0000313" key="1">
    <source>
        <dbReference type="EMBL" id="KAK1278209.1"/>
    </source>
</evidence>
<protein>
    <submittedName>
        <fullName evidence="1">Uncharacterized protein</fullName>
    </submittedName>
</protein>
<gene>
    <name evidence="1" type="ORF">QJS04_geneDACA020873</name>
</gene>
<evidence type="ECO:0000313" key="2">
    <source>
        <dbReference type="Proteomes" id="UP001179952"/>
    </source>
</evidence>
<comment type="caution">
    <text evidence="1">The sequence shown here is derived from an EMBL/GenBank/DDBJ whole genome shotgun (WGS) entry which is preliminary data.</text>
</comment>
<proteinExistence type="predicted"/>
<dbReference type="EMBL" id="JAUJYN010000002">
    <property type="protein sequence ID" value="KAK1278209.1"/>
    <property type="molecule type" value="Genomic_DNA"/>
</dbReference>
<organism evidence="1 2">
    <name type="scientific">Acorus gramineus</name>
    <name type="common">Dwarf sweet flag</name>
    <dbReference type="NCBI Taxonomy" id="55184"/>
    <lineage>
        <taxon>Eukaryota</taxon>
        <taxon>Viridiplantae</taxon>
        <taxon>Streptophyta</taxon>
        <taxon>Embryophyta</taxon>
        <taxon>Tracheophyta</taxon>
        <taxon>Spermatophyta</taxon>
        <taxon>Magnoliopsida</taxon>
        <taxon>Liliopsida</taxon>
        <taxon>Acoraceae</taxon>
        <taxon>Acorus</taxon>
    </lineage>
</organism>